<evidence type="ECO:0000313" key="2">
    <source>
        <dbReference type="EMBL" id="MBB2205434.1"/>
    </source>
</evidence>
<dbReference type="Pfam" id="PF00364">
    <property type="entry name" value="Biotin_lipoyl"/>
    <property type="match status" value="1"/>
</dbReference>
<name>A0A7W4PRF4_9PROT</name>
<evidence type="ECO:0000313" key="3">
    <source>
        <dbReference type="Proteomes" id="UP000540556"/>
    </source>
</evidence>
<reference evidence="2 3" key="1">
    <citation type="submission" date="2020-04" db="EMBL/GenBank/DDBJ databases">
        <title>Description of novel Gluconacetobacter.</title>
        <authorList>
            <person name="Sombolestani A."/>
        </authorList>
    </citation>
    <scope>NUCLEOTIDE SEQUENCE [LARGE SCALE GENOMIC DNA]</scope>
    <source>
        <strain evidence="2 3">LMG 27800</strain>
    </source>
</reference>
<dbReference type="Proteomes" id="UP000540556">
    <property type="component" value="Unassembled WGS sequence"/>
</dbReference>
<sequence length="143" mass="14555">MTGKPPLLPDLSTLPDVAEIAQITTWLAEAGLASMDLSNAAGARLRLTVAPSPVTPPPAAPAPAETITATAPYFGHLALRHPLRAEPFAPLGATVRKGDTIALLTLDTLQVPVTAPADGIVAEILGQEGALVGYGAAILSIRP</sequence>
<dbReference type="RefSeq" id="WP_182949966.1">
    <property type="nucleotide sequence ID" value="NZ_JABEQK010000007.1"/>
</dbReference>
<feature type="domain" description="Lipoyl-binding" evidence="1">
    <location>
        <begin position="84"/>
        <end position="141"/>
    </location>
</feature>
<keyword evidence="3" id="KW-1185">Reference proteome</keyword>
<proteinExistence type="predicted"/>
<evidence type="ECO:0000259" key="1">
    <source>
        <dbReference type="Pfam" id="PF00364"/>
    </source>
</evidence>
<accession>A0A7W4PRF4</accession>
<dbReference type="CDD" id="cd06850">
    <property type="entry name" value="biotinyl_domain"/>
    <property type="match status" value="1"/>
</dbReference>
<comment type="caution">
    <text evidence="2">The sequence shown here is derived from an EMBL/GenBank/DDBJ whole genome shotgun (WGS) entry which is preliminary data.</text>
</comment>
<dbReference type="SUPFAM" id="SSF51230">
    <property type="entry name" value="Single hybrid motif"/>
    <property type="match status" value="1"/>
</dbReference>
<organism evidence="2 3">
    <name type="scientific">Gluconacetobacter takamatsuzukensis</name>
    <dbReference type="NCBI Taxonomy" id="1286190"/>
    <lineage>
        <taxon>Bacteria</taxon>
        <taxon>Pseudomonadati</taxon>
        <taxon>Pseudomonadota</taxon>
        <taxon>Alphaproteobacteria</taxon>
        <taxon>Acetobacterales</taxon>
        <taxon>Acetobacteraceae</taxon>
        <taxon>Gluconacetobacter</taxon>
    </lineage>
</organism>
<protein>
    <submittedName>
        <fullName evidence="2">Acetyl-CoA carboxylase biotin carboxyl carrier protein subunit</fullName>
    </submittedName>
</protein>
<dbReference type="EMBL" id="JABEQK010000007">
    <property type="protein sequence ID" value="MBB2205434.1"/>
    <property type="molecule type" value="Genomic_DNA"/>
</dbReference>
<dbReference type="Gene3D" id="2.40.50.100">
    <property type="match status" value="1"/>
</dbReference>
<gene>
    <name evidence="2" type="ORF">HLH27_10450</name>
</gene>
<dbReference type="InterPro" id="IPR011053">
    <property type="entry name" value="Single_hybrid_motif"/>
</dbReference>
<dbReference type="AlphaFoldDB" id="A0A7W4PRF4"/>
<dbReference type="InterPro" id="IPR000089">
    <property type="entry name" value="Biotin_lipoyl"/>
</dbReference>